<dbReference type="EMBL" id="BGZK01000041">
    <property type="protein sequence ID" value="GBP10565.1"/>
    <property type="molecule type" value="Genomic_DNA"/>
</dbReference>
<dbReference type="AlphaFoldDB" id="A0A4C1T8P2"/>
<evidence type="ECO:0000313" key="1">
    <source>
        <dbReference type="EMBL" id="GBP10565.1"/>
    </source>
</evidence>
<reference evidence="1 2" key="1">
    <citation type="journal article" date="2019" name="Commun. Biol.">
        <title>The bagworm genome reveals a unique fibroin gene that provides high tensile strength.</title>
        <authorList>
            <person name="Kono N."/>
            <person name="Nakamura H."/>
            <person name="Ohtoshi R."/>
            <person name="Tomita M."/>
            <person name="Numata K."/>
            <person name="Arakawa K."/>
        </authorList>
    </citation>
    <scope>NUCLEOTIDE SEQUENCE [LARGE SCALE GENOMIC DNA]</scope>
</reference>
<name>A0A4C1T8P2_EUMVA</name>
<keyword evidence="2" id="KW-1185">Reference proteome</keyword>
<proteinExistence type="predicted"/>
<gene>
    <name evidence="1" type="ORF">EVAR_76401_1</name>
</gene>
<organism evidence="1 2">
    <name type="scientific">Eumeta variegata</name>
    <name type="common">Bagworm moth</name>
    <name type="synonym">Eumeta japonica</name>
    <dbReference type="NCBI Taxonomy" id="151549"/>
    <lineage>
        <taxon>Eukaryota</taxon>
        <taxon>Metazoa</taxon>
        <taxon>Ecdysozoa</taxon>
        <taxon>Arthropoda</taxon>
        <taxon>Hexapoda</taxon>
        <taxon>Insecta</taxon>
        <taxon>Pterygota</taxon>
        <taxon>Neoptera</taxon>
        <taxon>Endopterygota</taxon>
        <taxon>Lepidoptera</taxon>
        <taxon>Glossata</taxon>
        <taxon>Ditrysia</taxon>
        <taxon>Tineoidea</taxon>
        <taxon>Psychidae</taxon>
        <taxon>Oiketicinae</taxon>
        <taxon>Eumeta</taxon>
    </lineage>
</organism>
<sequence length="118" mass="13150">MQTTSRQLHITSHKARLTAIRRGLFDLTRHKFLGSPRGRHSSYGYGRSVYDLSELTVLVALYSRELEANSTDGTVPGGRVRDAPTASRMDVLNNITSCKASNVKRLLVMVIRISGDFQ</sequence>
<accession>A0A4C1T8P2</accession>
<protein>
    <submittedName>
        <fullName evidence="1">Uncharacterized protein</fullName>
    </submittedName>
</protein>
<evidence type="ECO:0000313" key="2">
    <source>
        <dbReference type="Proteomes" id="UP000299102"/>
    </source>
</evidence>
<comment type="caution">
    <text evidence="1">The sequence shown here is derived from an EMBL/GenBank/DDBJ whole genome shotgun (WGS) entry which is preliminary data.</text>
</comment>
<dbReference type="Proteomes" id="UP000299102">
    <property type="component" value="Unassembled WGS sequence"/>
</dbReference>